<organism evidence="1 2">
    <name type="scientific">Xylaria flabelliformis</name>
    <dbReference type="NCBI Taxonomy" id="2512241"/>
    <lineage>
        <taxon>Eukaryota</taxon>
        <taxon>Fungi</taxon>
        <taxon>Dikarya</taxon>
        <taxon>Ascomycota</taxon>
        <taxon>Pezizomycotina</taxon>
        <taxon>Sordariomycetes</taxon>
        <taxon>Xylariomycetidae</taxon>
        <taxon>Xylariales</taxon>
        <taxon>Xylariaceae</taxon>
        <taxon>Xylaria</taxon>
    </lineage>
</organism>
<dbReference type="STRING" id="2512241.A0A553HRI4"/>
<dbReference type="EMBL" id="VFLP01000054">
    <property type="protein sequence ID" value="TRX90550.1"/>
    <property type="molecule type" value="Genomic_DNA"/>
</dbReference>
<dbReference type="OrthoDB" id="59699at2759"/>
<evidence type="ECO:0000313" key="1">
    <source>
        <dbReference type="EMBL" id="TRX90550.1"/>
    </source>
</evidence>
<accession>A0A553HRI4</accession>
<proteinExistence type="predicted"/>
<name>A0A553HRI4_9PEZI</name>
<dbReference type="InterPro" id="IPR027417">
    <property type="entry name" value="P-loop_NTPase"/>
</dbReference>
<evidence type="ECO:0000313" key="2">
    <source>
        <dbReference type="Proteomes" id="UP000319160"/>
    </source>
</evidence>
<sequence>MGSALNSPYGNIIHPSIFATLDWNAPFYNQGVFKIRKGELTAFLECIDDQGIPSPWLEGLFLLDTGVNAFIILVCGNTGVGKSTLINKVIGVEMTEESTTYDQGVHDINKTFESSNHPGLLIHDSRRWQAGSNTELNEIAKFLRHRAFQKKPAEALHVLWSEPRKIVLPCLANLNSWRYDSEDIRELIGDTLDLLTDEQVMRLGTHASRTAMAPLPTSSLIYTPTVSRILCEHVIQCFGFPKTTPEAVGEIMSTVVMKNLKDLMGVSLVHSASIGAVAVGAAIPSLGIVWLQALLDASSPRPPQRGCYSNGTPIVLKNNVHEQIDQMVALRKVGIGLKFADSEVHVKYLGPTPVGQLVAELDSNSTVLRAQPTELVGTSMVVNPAAMSELEGDYGLPDQTHPDYAPSPRHDVPQVPSMQFAETLYSPVDGPVQAQHPDPSVQPISDFSGILNRLSASTSDPAVTIPTQSTEDLVVRAKSSMNIIKSTMGKFRFRKS</sequence>
<dbReference type="Gene3D" id="3.40.50.300">
    <property type="entry name" value="P-loop containing nucleotide triphosphate hydrolases"/>
    <property type="match status" value="1"/>
</dbReference>
<comment type="caution">
    <text evidence="1">The sequence shown here is derived from an EMBL/GenBank/DDBJ whole genome shotgun (WGS) entry which is preliminary data.</text>
</comment>
<dbReference type="SUPFAM" id="SSF52540">
    <property type="entry name" value="P-loop containing nucleoside triphosphate hydrolases"/>
    <property type="match status" value="1"/>
</dbReference>
<dbReference type="AlphaFoldDB" id="A0A553HRI4"/>
<protein>
    <recommendedName>
        <fullName evidence="3">G domain-containing protein</fullName>
    </recommendedName>
</protein>
<dbReference type="CDD" id="cd00882">
    <property type="entry name" value="Ras_like_GTPase"/>
    <property type="match status" value="1"/>
</dbReference>
<gene>
    <name evidence="1" type="ORF">FHL15_008523</name>
</gene>
<reference evidence="2" key="1">
    <citation type="submission" date="2019-06" db="EMBL/GenBank/DDBJ databases">
        <title>Draft genome sequence of the griseofulvin-producing fungus Xylaria cubensis strain G536.</title>
        <authorList>
            <person name="Mead M.E."/>
            <person name="Raja H.A."/>
            <person name="Steenwyk J.L."/>
            <person name="Knowles S.L."/>
            <person name="Oberlies N.H."/>
            <person name="Rokas A."/>
        </authorList>
    </citation>
    <scope>NUCLEOTIDE SEQUENCE [LARGE SCALE GENOMIC DNA]</scope>
    <source>
        <strain evidence="2">G536</strain>
    </source>
</reference>
<keyword evidence="2" id="KW-1185">Reference proteome</keyword>
<evidence type="ECO:0008006" key="3">
    <source>
        <dbReference type="Google" id="ProtNLM"/>
    </source>
</evidence>
<dbReference type="Proteomes" id="UP000319160">
    <property type="component" value="Unassembled WGS sequence"/>
</dbReference>